<keyword evidence="1" id="KW-0805">Transcription regulation</keyword>
<evidence type="ECO:0000313" key="5">
    <source>
        <dbReference type="EMBL" id="SLN23548.1"/>
    </source>
</evidence>
<keyword evidence="3" id="KW-0804">Transcription</keyword>
<evidence type="ECO:0000259" key="4">
    <source>
        <dbReference type="PROSITE" id="PS50949"/>
    </source>
</evidence>
<feature type="domain" description="HTH gntR-type" evidence="4">
    <location>
        <begin position="3"/>
        <end position="70"/>
    </location>
</feature>
<dbReference type="GO" id="GO:0003677">
    <property type="term" value="F:DNA binding"/>
    <property type="evidence" value="ECO:0007669"/>
    <property type="project" value="UniProtKB-KW"/>
</dbReference>
<dbReference type="SMART" id="SM00895">
    <property type="entry name" value="FCD"/>
    <property type="match status" value="1"/>
</dbReference>
<organism evidence="5 6">
    <name type="scientific">Roseovarius litorisediminis</name>
    <dbReference type="NCBI Taxonomy" id="1312363"/>
    <lineage>
        <taxon>Bacteria</taxon>
        <taxon>Pseudomonadati</taxon>
        <taxon>Pseudomonadota</taxon>
        <taxon>Alphaproteobacteria</taxon>
        <taxon>Rhodobacterales</taxon>
        <taxon>Roseobacteraceae</taxon>
        <taxon>Roseovarius</taxon>
    </lineage>
</organism>
<protein>
    <submittedName>
        <fullName evidence="5">Putative HTH-type transcriptional regulator YdfH</fullName>
    </submittedName>
</protein>
<evidence type="ECO:0000256" key="2">
    <source>
        <dbReference type="ARBA" id="ARBA00023125"/>
    </source>
</evidence>
<accession>A0A1Y5RVL5</accession>
<reference evidence="5 6" key="1">
    <citation type="submission" date="2017-03" db="EMBL/GenBank/DDBJ databases">
        <authorList>
            <person name="Afonso C.L."/>
            <person name="Miller P.J."/>
            <person name="Scott M.A."/>
            <person name="Spackman E."/>
            <person name="Goraichik I."/>
            <person name="Dimitrov K.M."/>
            <person name="Suarez D.L."/>
            <person name="Swayne D.E."/>
        </authorList>
    </citation>
    <scope>NUCLEOTIDE SEQUENCE [LARGE SCALE GENOMIC DNA]</scope>
    <source>
        <strain evidence="5 6">CECT 8287</strain>
    </source>
</reference>
<dbReference type="AlphaFoldDB" id="A0A1Y5RVL5"/>
<evidence type="ECO:0000256" key="3">
    <source>
        <dbReference type="ARBA" id="ARBA00023163"/>
    </source>
</evidence>
<dbReference type="RefSeq" id="WP_085891288.1">
    <property type="nucleotide sequence ID" value="NZ_FWFL01000002.1"/>
</dbReference>
<dbReference type="OrthoDB" id="8638122at2"/>
<keyword evidence="6" id="KW-1185">Reference proteome</keyword>
<dbReference type="Pfam" id="PF00392">
    <property type="entry name" value="GntR"/>
    <property type="match status" value="1"/>
</dbReference>
<dbReference type="InterPro" id="IPR008920">
    <property type="entry name" value="TF_FadR/GntR_C"/>
</dbReference>
<dbReference type="InterPro" id="IPR011711">
    <property type="entry name" value="GntR_C"/>
</dbReference>
<dbReference type="InterPro" id="IPR036390">
    <property type="entry name" value="WH_DNA-bd_sf"/>
</dbReference>
<dbReference type="Pfam" id="PF07729">
    <property type="entry name" value="FCD"/>
    <property type="match status" value="1"/>
</dbReference>
<dbReference type="InterPro" id="IPR036388">
    <property type="entry name" value="WH-like_DNA-bd_sf"/>
</dbReference>
<dbReference type="PANTHER" id="PTHR43537:SF53">
    <property type="entry name" value="HTH-TYPE TRANSCRIPTIONAL REPRESSOR NANR"/>
    <property type="match status" value="1"/>
</dbReference>
<dbReference type="PROSITE" id="PS50949">
    <property type="entry name" value="HTH_GNTR"/>
    <property type="match status" value="1"/>
</dbReference>
<dbReference type="Gene3D" id="1.20.120.530">
    <property type="entry name" value="GntR ligand-binding domain-like"/>
    <property type="match status" value="1"/>
</dbReference>
<dbReference type="CDD" id="cd07377">
    <property type="entry name" value="WHTH_GntR"/>
    <property type="match status" value="1"/>
</dbReference>
<dbReference type="SUPFAM" id="SSF48008">
    <property type="entry name" value="GntR ligand-binding domain-like"/>
    <property type="match status" value="1"/>
</dbReference>
<keyword evidence="2" id="KW-0238">DNA-binding</keyword>
<dbReference type="InterPro" id="IPR000524">
    <property type="entry name" value="Tscrpt_reg_HTH_GntR"/>
</dbReference>
<evidence type="ECO:0000256" key="1">
    <source>
        <dbReference type="ARBA" id="ARBA00023015"/>
    </source>
</evidence>
<dbReference type="PANTHER" id="PTHR43537">
    <property type="entry name" value="TRANSCRIPTIONAL REGULATOR, GNTR FAMILY"/>
    <property type="match status" value="1"/>
</dbReference>
<dbReference type="Gene3D" id="1.10.10.10">
    <property type="entry name" value="Winged helix-like DNA-binding domain superfamily/Winged helix DNA-binding domain"/>
    <property type="match status" value="1"/>
</dbReference>
<dbReference type="SMART" id="SM00345">
    <property type="entry name" value="HTH_GNTR"/>
    <property type="match status" value="1"/>
</dbReference>
<dbReference type="GO" id="GO:0003700">
    <property type="term" value="F:DNA-binding transcription factor activity"/>
    <property type="evidence" value="ECO:0007669"/>
    <property type="project" value="InterPro"/>
</dbReference>
<gene>
    <name evidence="5" type="primary">ydfH_1</name>
    <name evidence="5" type="ORF">PEL8287_01058</name>
</gene>
<dbReference type="Proteomes" id="UP000193827">
    <property type="component" value="Unassembled WGS sequence"/>
</dbReference>
<name>A0A1Y5RVL5_9RHOB</name>
<proteinExistence type="predicted"/>
<sequence length="234" mass="26452">MATDKKARCLDDLRMRILTLDIAPGSDLDEAALCEQYGISRTPIREVFQRLGGEGYLRLEQNRGAKVTSMDLGVMRVFFQTAPMIYANVARLAAENRRSDEIPGLKDVQHAFRAAAQAGDAGQAALLNHRFHRQIGEMAHNPYLLPSLNRMLIDHTRLSQTFYRPASEDEAGRVNRAIDQHDQMIVAIERQEAALAVDLTIDHWNLSRDRLERFVTPDPLPIDVLAMKDRKHAV</sequence>
<dbReference type="SUPFAM" id="SSF46785">
    <property type="entry name" value="Winged helix' DNA-binding domain"/>
    <property type="match status" value="1"/>
</dbReference>
<evidence type="ECO:0000313" key="6">
    <source>
        <dbReference type="Proteomes" id="UP000193827"/>
    </source>
</evidence>
<dbReference type="EMBL" id="FWFL01000002">
    <property type="protein sequence ID" value="SLN23548.1"/>
    <property type="molecule type" value="Genomic_DNA"/>
</dbReference>